<dbReference type="PANTHER" id="PTHR13767:SF2">
    <property type="entry name" value="PSEUDOURIDYLATE SYNTHASE TRUB1"/>
    <property type="match status" value="1"/>
</dbReference>
<dbReference type="Pfam" id="PF01509">
    <property type="entry name" value="TruB_N"/>
    <property type="match status" value="1"/>
</dbReference>
<dbReference type="InterPro" id="IPR002501">
    <property type="entry name" value="PsdUridine_synth_N"/>
</dbReference>
<dbReference type="PANTHER" id="PTHR13767">
    <property type="entry name" value="TRNA-PSEUDOURIDINE SYNTHASE"/>
    <property type="match status" value="1"/>
</dbReference>
<protein>
    <recommendedName>
        <fullName evidence="1">tRNA pseudouridine(55) synthase</fullName>
        <ecNumber evidence="1">5.4.99.25</ecNumber>
    </recommendedName>
</protein>
<feature type="region of interest" description="Disordered" evidence="4">
    <location>
        <begin position="1"/>
        <end position="22"/>
    </location>
</feature>
<evidence type="ECO:0000256" key="4">
    <source>
        <dbReference type="SAM" id="MobiDB-lite"/>
    </source>
</evidence>
<dbReference type="NCBIfam" id="TIGR00431">
    <property type="entry name" value="TruB"/>
    <property type="match status" value="1"/>
</dbReference>
<dbReference type="EMBL" id="UOGL01000668">
    <property type="protein sequence ID" value="VAX42572.1"/>
    <property type="molecule type" value="Genomic_DNA"/>
</dbReference>
<organism evidence="7">
    <name type="scientific">hydrothermal vent metagenome</name>
    <dbReference type="NCBI Taxonomy" id="652676"/>
    <lineage>
        <taxon>unclassified sequences</taxon>
        <taxon>metagenomes</taxon>
        <taxon>ecological metagenomes</taxon>
    </lineage>
</organism>
<evidence type="ECO:0000313" key="7">
    <source>
        <dbReference type="EMBL" id="VAX42572.1"/>
    </source>
</evidence>
<feature type="domain" description="tRNA pseudouridylate synthase B C-terminal" evidence="6">
    <location>
        <begin position="187"/>
        <end position="229"/>
    </location>
</feature>
<dbReference type="CDD" id="cd02573">
    <property type="entry name" value="PseudoU_synth_EcTruB"/>
    <property type="match status" value="1"/>
</dbReference>
<evidence type="ECO:0000259" key="5">
    <source>
        <dbReference type="Pfam" id="PF01509"/>
    </source>
</evidence>
<dbReference type="InterPro" id="IPR014780">
    <property type="entry name" value="tRNA_psdUridine_synth_TruB"/>
</dbReference>
<name>A0A3B1DP66_9ZZZZ</name>
<feature type="domain" description="Pseudouridine synthase II N-terminal" evidence="5">
    <location>
        <begin position="39"/>
        <end position="186"/>
    </location>
</feature>
<reference evidence="7" key="1">
    <citation type="submission" date="2018-06" db="EMBL/GenBank/DDBJ databases">
        <authorList>
            <person name="Zhirakovskaya E."/>
        </authorList>
    </citation>
    <scope>NUCLEOTIDE SEQUENCE</scope>
</reference>
<dbReference type="GO" id="GO:0003723">
    <property type="term" value="F:RNA binding"/>
    <property type="evidence" value="ECO:0007669"/>
    <property type="project" value="InterPro"/>
</dbReference>
<evidence type="ECO:0000256" key="3">
    <source>
        <dbReference type="ARBA" id="ARBA00023235"/>
    </source>
</evidence>
<dbReference type="AlphaFoldDB" id="A0A3B1DP66"/>
<dbReference type="InterPro" id="IPR020103">
    <property type="entry name" value="PsdUridine_synth_cat_dom_sf"/>
</dbReference>
<dbReference type="Gene3D" id="3.30.2350.10">
    <property type="entry name" value="Pseudouridine synthase"/>
    <property type="match status" value="1"/>
</dbReference>
<dbReference type="Pfam" id="PF16198">
    <property type="entry name" value="TruB_C_2"/>
    <property type="match status" value="1"/>
</dbReference>
<evidence type="ECO:0000259" key="6">
    <source>
        <dbReference type="Pfam" id="PF16198"/>
    </source>
</evidence>
<dbReference type="GO" id="GO:0160148">
    <property type="term" value="F:tRNA pseudouridine(55) synthase activity"/>
    <property type="evidence" value="ECO:0007669"/>
    <property type="project" value="UniProtKB-EC"/>
</dbReference>
<dbReference type="InterPro" id="IPR032819">
    <property type="entry name" value="TruB_C"/>
</dbReference>
<dbReference type="EC" id="5.4.99.25" evidence="1"/>
<accession>A0A3B1DP66</accession>
<keyword evidence="2" id="KW-0819">tRNA processing</keyword>
<gene>
    <name evidence="7" type="ORF">MNBD_PLANCTO02-1945</name>
</gene>
<sequence length="306" mass="34211">MSRLEEESKRVKKQPPCGILNIHKPKGLTSRQVVNRIQRLAKPAKVGHAGTLDPMATGVLAVCVGRATRLVPYIQNYHKKYNAQFVLGKRSNTDDITGDVTEVPDFPEIRQSDIEKLLPQFRGIIQQTPPQFSAIHIDGKRAYQLARQGEQVDIPSRDVEVHELEMTQFDFPEFTLEMKCGSGTYVRSIGRDIGELLTCGAVMTDLVRTEIGPYNIANAVLLDDITEENWIGFLLPPSTAVCTLPSYHLTNADCQQVIHGRPVLLKEKITFPPKATVALFKEENQLAALAEYKPQENLLAPRVVFL</sequence>
<dbReference type="GO" id="GO:0006400">
    <property type="term" value="P:tRNA modification"/>
    <property type="evidence" value="ECO:0007669"/>
    <property type="project" value="TreeGrafter"/>
</dbReference>
<dbReference type="SUPFAM" id="SSF55120">
    <property type="entry name" value="Pseudouridine synthase"/>
    <property type="match status" value="1"/>
</dbReference>
<keyword evidence="3 7" id="KW-0413">Isomerase</keyword>
<dbReference type="GO" id="GO:1990481">
    <property type="term" value="P:mRNA pseudouridine synthesis"/>
    <property type="evidence" value="ECO:0007669"/>
    <property type="project" value="TreeGrafter"/>
</dbReference>
<evidence type="ECO:0000256" key="2">
    <source>
        <dbReference type="ARBA" id="ARBA00022694"/>
    </source>
</evidence>
<evidence type="ECO:0000256" key="1">
    <source>
        <dbReference type="ARBA" id="ARBA00012787"/>
    </source>
</evidence>
<proteinExistence type="inferred from homology"/>
<dbReference type="HAMAP" id="MF_01080">
    <property type="entry name" value="TruB_bact"/>
    <property type="match status" value="1"/>
</dbReference>